<dbReference type="Proteomes" id="UP000095751">
    <property type="component" value="Unassembled WGS sequence"/>
</dbReference>
<keyword evidence="3" id="KW-1185">Reference proteome</keyword>
<evidence type="ECO:0008006" key="4">
    <source>
        <dbReference type="Google" id="ProtNLM"/>
    </source>
</evidence>
<organism evidence="2 3">
    <name type="scientific">Fragilariopsis cylindrus CCMP1102</name>
    <dbReference type="NCBI Taxonomy" id="635003"/>
    <lineage>
        <taxon>Eukaryota</taxon>
        <taxon>Sar</taxon>
        <taxon>Stramenopiles</taxon>
        <taxon>Ochrophyta</taxon>
        <taxon>Bacillariophyta</taxon>
        <taxon>Bacillariophyceae</taxon>
        <taxon>Bacillariophycidae</taxon>
        <taxon>Bacillariales</taxon>
        <taxon>Bacillariaceae</taxon>
        <taxon>Fragilariopsis</taxon>
    </lineage>
</organism>
<protein>
    <recommendedName>
        <fullName evidence="4">Pherophorin domain-containing protein</fullName>
    </recommendedName>
</protein>
<evidence type="ECO:0000256" key="1">
    <source>
        <dbReference type="SAM" id="SignalP"/>
    </source>
</evidence>
<sequence length="256" mass="27328">MMTCKSISFLFLIVFVCSSAIDVEGRLYDGQSKGNIKNDGSNADQNNITASSKLNTFIQSASSSGGSSMCDHIRPDELPSECDCREGSERYSLIIECLKPFNSTYFNDTIGMKIDIDPCNKDGSKVSIDVTEKDHNIDYPITGIRAGESKNIPIPGLSMIVPTIGHVGIDAAVLISGNPDQLTLKIGLNACAQLTTHQLCASSIPGISNILPWYVLSGTYSFGDICGSKSKSNNNNDIDAGGSKTNPFKLQAGVVE</sequence>
<gene>
    <name evidence="2" type="ORF">FRACYDRAFT_270404</name>
</gene>
<feature type="signal peptide" evidence="1">
    <location>
        <begin position="1"/>
        <end position="20"/>
    </location>
</feature>
<feature type="chain" id="PRO_5009192590" description="Pherophorin domain-containing protein" evidence="1">
    <location>
        <begin position="21"/>
        <end position="256"/>
    </location>
</feature>
<dbReference type="EMBL" id="KV784364">
    <property type="protein sequence ID" value="OEU12612.1"/>
    <property type="molecule type" value="Genomic_DNA"/>
</dbReference>
<proteinExistence type="predicted"/>
<keyword evidence="1" id="KW-0732">Signal</keyword>
<dbReference type="AlphaFoldDB" id="A0A1E7F358"/>
<evidence type="ECO:0000313" key="3">
    <source>
        <dbReference type="Proteomes" id="UP000095751"/>
    </source>
</evidence>
<name>A0A1E7F358_9STRA</name>
<dbReference type="KEGG" id="fcy:FRACYDRAFT_270404"/>
<reference evidence="2 3" key="1">
    <citation type="submission" date="2016-09" db="EMBL/GenBank/DDBJ databases">
        <title>Extensive genetic diversity and differential bi-allelic expression allows diatom success in the polar Southern Ocean.</title>
        <authorList>
            <consortium name="DOE Joint Genome Institute"/>
            <person name="Mock T."/>
            <person name="Otillar R.P."/>
            <person name="Strauss J."/>
            <person name="Dupont C."/>
            <person name="Frickenhaus S."/>
            <person name="Maumus F."/>
            <person name="Mcmullan M."/>
            <person name="Sanges R."/>
            <person name="Schmutz J."/>
            <person name="Toseland A."/>
            <person name="Valas R."/>
            <person name="Veluchamy A."/>
            <person name="Ward B.J."/>
            <person name="Allen A."/>
            <person name="Barry K."/>
            <person name="Falciatore A."/>
            <person name="Ferrante M."/>
            <person name="Fortunato A.E."/>
            <person name="Gloeckner G."/>
            <person name="Gruber A."/>
            <person name="Hipkin R."/>
            <person name="Janech M."/>
            <person name="Kroth P."/>
            <person name="Leese F."/>
            <person name="Lindquist E."/>
            <person name="Lyon B.R."/>
            <person name="Martin J."/>
            <person name="Mayer C."/>
            <person name="Parker M."/>
            <person name="Quesneville H."/>
            <person name="Raymond J."/>
            <person name="Uhlig C."/>
            <person name="Valentin K.U."/>
            <person name="Worden A.Z."/>
            <person name="Armbrust E.V."/>
            <person name="Bowler C."/>
            <person name="Green B."/>
            <person name="Moulton V."/>
            <person name="Van Oosterhout C."/>
            <person name="Grigoriev I."/>
        </authorList>
    </citation>
    <scope>NUCLEOTIDE SEQUENCE [LARGE SCALE GENOMIC DNA]</scope>
    <source>
        <strain evidence="2 3">CCMP1102</strain>
    </source>
</reference>
<evidence type="ECO:0000313" key="2">
    <source>
        <dbReference type="EMBL" id="OEU12612.1"/>
    </source>
</evidence>
<dbReference type="InParanoid" id="A0A1E7F358"/>
<accession>A0A1E7F358</accession>
<dbReference type="OrthoDB" id="40922at2759"/>